<dbReference type="Proteomes" id="UP001218638">
    <property type="component" value="Chromosome"/>
</dbReference>
<dbReference type="InterPro" id="IPR015943">
    <property type="entry name" value="WD40/YVTN_repeat-like_dom_sf"/>
</dbReference>
<accession>A0AAE9ZUP2</accession>
<sequence length="448" mass="48106">MSAAIAAANPPFHVERQLTHAAQGHVLTNVNVWSPDGAWLVYDTRTDGFDGVFIERVRLTTGEVQRLYTSRQGAHCGVVTYSPTAERVVFIHGPEQPTADWSYGFSRRRGALVEVDRPGVSRSLDAMTYAPPFVAGALRGGSHVHVFSPDGQWVSFTYEDDVLAQLDAAPDSPAHEPNQRNVGVAVPAGPVRVPASHPRNHDGDWFSVVVTRTVAEPQPGSDEISKAFEEGWVGHDGYERADGQRQARALAFQGLVTAADGQTHAEVFIVDLPAELTRAGAAPLQGSATTRPAPPRGVSQRRLTFTSERRHRGVAAVPRHWLRVSPDGAAIAFLMRDDAGEAQLWTVSPRGGAPRQVTRNSQGVASAFTWSPDGRRIAHVMDGSVCVTDVASGGTRRLTERAAGDRVPSAEACVFSPDGRTIAFTRVVDGFQQIFVVAAGGESNANSM</sequence>
<dbReference type="SUPFAM" id="SSF82171">
    <property type="entry name" value="DPP6 N-terminal domain-like"/>
    <property type="match status" value="1"/>
</dbReference>
<evidence type="ECO:0000256" key="1">
    <source>
        <dbReference type="ARBA" id="ARBA00009820"/>
    </source>
</evidence>
<dbReference type="InterPro" id="IPR022223">
    <property type="entry name" value="DUF3748"/>
</dbReference>
<evidence type="ECO:0000313" key="4">
    <source>
        <dbReference type="Proteomes" id="UP001218638"/>
    </source>
</evidence>
<proteinExistence type="inferred from homology"/>
<evidence type="ECO:0000256" key="2">
    <source>
        <dbReference type="SAM" id="MobiDB-lite"/>
    </source>
</evidence>
<organism evidence="3 4">
    <name type="scientific">Synoicihabitans lomoniglobus</name>
    <dbReference type="NCBI Taxonomy" id="2909285"/>
    <lineage>
        <taxon>Bacteria</taxon>
        <taxon>Pseudomonadati</taxon>
        <taxon>Verrucomicrobiota</taxon>
        <taxon>Opitutia</taxon>
        <taxon>Opitutales</taxon>
        <taxon>Opitutaceae</taxon>
        <taxon>Synoicihabitans</taxon>
    </lineage>
</organism>
<dbReference type="Pfam" id="PF12566">
    <property type="entry name" value="DUF3748"/>
    <property type="match status" value="1"/>
</dbReference>
<protein>
    <submittedName>
        <fullName evidence="3">DUF3748 domain-containing protein</fullName>
    </submittedName>
</protein>
<evidence type="ECO:0000313" key="3">
    <source>
        <dbReference type="EMBL" id="WED63399.1"/>
    </source>
</evidence>
<dbReference type="InterPro" id="IPR011042">
    <property type="entry name" value="6-blade_b-propeller_TolB-like"/>
</dbReference>
<name>A0AAE9ZUP2_9BACT</name>
<dbReference type="Pfam" id="PF07676">
    <property type="entry name" value="PD40"/>
    <property type="match status" value="2"/>
</dbReference>
<dbReference type="EMBL" id="CP119075">
    <property type="protein sequence ID" value="WED63399.1"/>
    <property type="molecule type" value="Genomic_DNA"/>
</dbReference>
<dbReference type="KEGG" id="slom:PXH66_13755"/>
<reference evidence="3" key="1">
    <citation type="submission" date="2023-03" db="EMBL/GenBank/DDBJ databases">
        <title>Lomoglobus Profundus gen. nov., sp. nov., a novel member of the phylum Verrucomicrobia, isolated from deep-marine sediment of South China Sea.</title>
        <authorList>
            <person name="Ahmad T."/>
            <person name="Ishaq S.E."/>
            <person name="Wang F."/>
        </authorList>
    </citation>
    <scope>NUCLEOTIDE SEQUENCE</scope>
    <source>
        <strain evidence="3">LMO-M01</strain>
    </source>
</reference>
<comment type="similarity">
    <text evidence="1">Belongs to the TolB family.</text>
</comment>
<dbReference type="PANTHER" id="PTHR36842:SF1">
    <property type="entry name" value="PROTEIN TOLB"/>
    <property type="match status" value="1"/>
</dbReference>
<dbReference type="InterPro" id="IPR011659">
    <property type="entry name" value="WD40"/>
</dbReference>
<keyword evidence="4" id="KW-1185">Reference proteome</keyword>
<dbReference type="Gene3D" id="2.130.10.10">
    <property type="entry name" value="YVTN repeat-like/Quinoprotein amine dehydrogenase"/>
    <property type="match status" value="1"/>
</dbReference>
<dbReference type="Gene3D" id="2.120.10.30">
    <property type="entry name" value="TolB, C-terminal domain"/>
    <property type="match status" value="1"/>
</dbReference>
<dbReference type="PANTHER" id="PTHR36842">
    <property type="entry name" value="PROTEIN TOLB HOMOLOG"/>
    <property type="match status" value="1"/>
</dbReference>
<dbReference type="RefSeq" id="WP_330929224.1">
    <property type="nucleotide sequence ID" value="NZ_CP119075.1"/>
</dbReference>
<gene>
    <name evidence="3" type="ORF">PXH66_13755</name>
</gene>
<feature type="region of interest" description="Disordered" evidence="2">
    <location>
        <begin position="283"/>
        <end position="305"/>
    </location>
</feature>
<dbReference type="AlphaFoldDB" id="A0AAE9ZUP2"/>